<dbReference type="AlphaFoldDB" id="A0A0F9KU31"/>
<evidence type="ECO:0000313" key="2">
    <source>
        <dbReference type="EMBL" id="KKM85809.1"/>
    </source>
</evidence>
<dbReference type="InterPro" id="IPR013320">
    <property type="entry name" value="ConA-like_dom_sf"/>
</dbReference>
<feature type="compositionally biased region" description="Low complexity" evidence="1">
    <location>
        <begin position="47"/>
        <end position="61"/>
    </location>
</feature>
<evidence type="ECO:0000256" key="1">
    <source>
        <dbReference type="SAM" id="MobiDB-lite"/>
    </source>
</evidence>
<feature type="region of interest" description="Disordered" evidence="1">
    <location>
        <begin position="44"/>
        <end position="64"/>
    </location>
</feature>
<proteinExistence type="predicted"/>
<dbReference type="EMBL" id="LAZR01007353">
    <property type="protein sequence ID" value="KKM85809.1"/>
    <property type="molecule type" value="Genomic_DNA"/>
</dbReference>
<dbReference type="InterPro" id="IPR015305">
    <property type="entry name" value="DUF1961"/>
</dbReference>
<comment type="caution">
    <text evidence="2">The sequence shown here is derived from an EMBL/GenBank/DDBJ whole genome shotgun (WGS) entry which is preliminary data.</text>
</comment>
<accession>A0A0F9KU31</accession>
<evidence type="ECO:0008006" key="3">
    <source>
        <dbReference type="Google" id="ProtNLM"/>
    </source>
</evidence>
<gene>
    <name evidence="2" type="ORF">LCGC14_1285340</name>
</gene>
<organism evidence="2">
    <name type="scientific">marine sediment metagenome</name>
    <dbReference type="NCBI Taxonomy" id="412755"/>
    <lineage>
        <taxon>unclassified sequences</taxon>
        <taxon>metagenomes</taxon>
        <taxon>ecological metagenomes</taxon>
    </lineage>
</organism>
<dbReference type="SUPFAM" id="SSF49899">
    <property type="entry name" value="Concanavalin A-like lectins/glucanases"/>
    <property type="match status" value="1"/>
</dbReference>
<dbReference type="Pfam" id="PF09224">
    <property type="entry name" value="DUF1961"/>
    <property type="match status" value="1"/>
</dbReference>
<name>A0A0F9KU31_9ZZZZ</name>
<dbReference type="Gene3D" id="2.60.120.200">
    <property type="match status" value="1"/>
</dbReference>
<sequence length="273" mass="30073">MARRHETASAAASDWRTALAALLGAVALVMFALAVSSCTVPEAPNKEAAPVTKETPAAEPAEPADKLVIDETFDDLSNWQTEGGHTVEAVDGRLYVKTTEGADGQFVWYRKDLPEDFRVEYDVTPVSSSGFFLIFFCAKGVDGEDILGDKLFKQYRALKDFKKYTVGPINCYHISYRRNRQANCNLRKNTGKKLLKQARLSALLPEGKLAHVSLTKQGGRILLVVNGQVFMDYRDDGKANGPIYGGGKIGLRQVYVSEGYYDNFKVYDLTPGG</sequence>
<reference evidence="2" key="1">
    <citation type="journal article" date="2015" name="Nature">
        <title>Complex archaea that bridge the gap between prokaryotes and eukaryotes.</title>
        <authorList>
            <person name="Spang A."/>
            <person name="Saw J.H."/>
            <person name="Jorgensen S.L."/>
            <person name="Zaremba-Niedzwiedzka K."/>
            <person name="Martijn J."/>
            <person name="Lind A.E."/>
            <person name="van Eijk R."/>
            <person name="Schleper C."/>
            <person name="Guy L."/>
            <person name="Ettema T.J."/>
        </authorList>
    </citation>
    <scope>NUCLEOTIDE SEQUENCE</scope>
</reference>
<protein>
    <recommendedName>
        <fullName evidence="3">3-keto-disaccharide hydrolase domain-containing protein</fullName>
    </recommendedName>
</protein>